<keyword evidence="3" id="KW-1185">Reference proteome</keyword>
<name>A0A4C1XYL6_EUMVA</name>
<feature type="compositionally biased region" description="Basic residues" evidence="1">
    <location>
        <begin position="83"/>
        <end position="96"/>
    </location>
</feature>
<feature type="region of interest" description="Disordered" evidence="1">
    <location>
        <begin position="18"/>
        <end position="171"/>
    </location>
</feature>
<protein>
    <submittedName>
        <fullName evidence="2">Uncharacterized protein</fullName>
    </submittedName>
</protein>
<evidence type="ECO:0000313" key="3">
    <source>
        <dbReference type="Proteomes" id="UP000299102"/>
    </source>
</evidence>
<feature type="compositionally biased region" description="Polar residues" evidence="1">
    <location>
        <begin position="115"/>
        <end position="156"/>
    </location>
</feature>
<feature type="compositionally biased region" description="Low complexity" evidence="1">
    <location>
        <begin position="18"/>
        <end position="28"/>
    </location>
</feature>
<dbReference type="EMBL" id="BGZK01000987">
    <property type="protein sequence ID" value="GBP67642.1"/>
    <property type="molecule type" value="Genomic_DNA"/>
</dbReference>
<dbReference type="AlphaFoldDB" id="A0A4C1XYL6"/>
<reference evidence="2 3" key="1">
    <citation type="journal article" date="2019" name="Commun. Biol.">
        <title>The bagworm genome reveals a unique fibroin gene that provides high tensile strength.</title>
        <authorList>
            <person name="Kono N."/>
            <person name="Nakamura H."/>
            <person name="Ohtoshi R."/>
            <person name="Tomita M."/>
            <person name="Numata K."/>
            <person name="Arakawa K."/>
        </authorList>
    </citation>
    <scope>NUCLEOTIDE SEQUENCE [LARGE SCALE GENOMIC DNA]</scope>
</reference>
<gene>
    <name evidence="2" type="ORF">EVAR_98697_1</name>
</gene>
<sequence length="171" mass="18168">MFFKFLEQQGYALPSEVDSVLGVGSSDSTDNKNKHNVGGRGQSPCPSVCSSGKRSSSALSSNEESENSDSTVKGSDDDDFQIVKRKNKRVARRLRKTSSSSQSNDSAMEVEQAKVKSTNHSDSSITSKKVNSCKTVASNKEATTSGANLVKTTNVAGSKPSPPSVPNMSKR</sequence>
<accession>A0A4C1XYL6</accession>
<organism evidence="2 3">
    <name type="scientific">Eumeta variegata</name>
    <name type="common">Bagworm moth</name>
    <name type="synonym">Eumeta japonica</name>
    <dbReference type="NCBI Taxonomy" id="151549"/>
    <lineage>
        <taxon>Eukaryota</taxon>
        <taxon>Metazoa</taxon>
        <taxon>Ecdysozoa</taxon>
        <taxon>Arthropoda</taxon>
        <taxon>Hexapoda</taxon>
        <taxon>Insecta</taxon>
        <taxon>Pterygota</taxon>
        <taxon>Neoptera</taxon>
        <taxon>Endopterygota</taxon>
        <taxon>Lepidoptera</taxon>
        <taxon>Glossata</taxon>
        <taxon>Ditrysia</taxon>
        <taxon>Tineoidea</taxon>
        <taxon>Psychidae</taxon>
        <taxon>Oiketicinae</taxon>
        <taxon>Eumeta</taxon>
    </lineage>
</organism>
<comment type="caution">
    <text evidence="2">The sequence shown here is derived from an EMBL/GenBank/DDBJ whole genome shotgun (WGS) entry which is preliminary data.</text>
</comment>
<feature type="compositionally biased region" description="Low complexity" evidence="1">
    <location>
        <begin position="50"/>
        <end position="62"/>
    </location>
</feature>
<proteinExistence type="predicted"/>
<evidence type="ECO:0000256" key="1">
    <source>
        <dbReference type="SAM" id="MobiDB-lite"/>
    </source>
</evidence>
<dbReference type="Proteomes" id="UP000299102">
    <property type="component" value="Unassembled WGS sequence"/>
</dbReference>
<feature type="compositionally biased region" description="Polar residues" evidence="1">
    <location>
        <begin position="97"/>
        <end position="106"/>
    </location>
</feature>
<evidence type="ECO:0000313" key="2">
    <source>
        <dbReference type="EMBL" id="GBP67642.1"/>
    </source>
</evidence>